<dbReference type="InterPro" id="IPR012677">
    <property type="entry name" value="Nucleotide-bd_a/b_plait_sf"/>
</dbReference>
<proteinExistence type="predicted"/>
<evidence type="ECO:0000256" key="1">
    <source>
        <dbReference type="SAM" id="MobiDB-lite"/>
    </source>
</evidence>
<evidence type="ECO:0000313" key="3">
    <source>
        <dbReference type="EMBL" id="ANW12302.1"/>
    </source>
</evidence>
<organism evidence="3">
    <name type="scientific">Malacosoma sp. alphabaculovirus</name>
    <dbReference type="NCBI Taxonomy" id="1881632"/>
    <lineage>
        <taxon>Viruses</taxon>
        <taxon>Viruses incertae sedis</taxon>
        <taxon>Naldaviricetes</taxon>
        <taxon>Lefavirales</taxon>
        <taxon>Baculoviridae</taxon>
        <taxon>Alphabaculovirus</taxon>
    </lineage>
</organism>
<feature type="domain" description="RRM" evidence="2">
    <location>
        <begin position="227"/>
        <end position="281"/>
    </location>
</feature>
<dbReference type="InterPro" id="IPR035979">
    <property type="entry name" value="RBD_domain_sf"/>
</dbReference>
<name>A0A1B1V5K2_9ABAC</name>
<accession>A0A1B1V5K2</accession>
<gene>
    <name evidence="3" type="primary">masp2.19</name>
</gene>
<dbReference type="GO" id="GO:0003723">
    <property type="term" value="F:RNA binding"/>
    <property type="evidence" value="ECO:0007669"/>
    <property type="project" value="InterPro"/>
</dbReference>
<dbReference type="SUPFAM" id="SSF54928">
    <property type="entry name" value="RNA-binding domain, RBD"/>
    <property type="match status" value="1"/>
</dbReference>
<dbReference type="InterPro" id="IPR000504">
    <property type="entry name" value="RRM_dom"/>
</dbReference>
<dbReference type="EMBL" id="KU659594">
    <property type="protein sequence ID" value="ANW12302.1"/>
    <property type="molecule type" value="Genomic_DNA"/>
</dbReference>
<dbReference type="Pfam" id="PF00076">
    <property type="entry name" value="RRM_1"/>
    <property type="match status" value="1"/>
</dbReference>
<reference evidence="3" key="1">
    <citation type="submission" date="2016-01" db="EMBL/GenBank/DDBJ databases">
        <authorList>
            <person name="Oliw E.H."/>
        </authorList>
    </citation>
    <scope>NUCLEOTIDE SEQUENCE</scope>
    <source>
        <strain evidence="3">164</strain>
    </source>
</reference>
<dbReference type="CDD" id="cd00590">
    <property type="entry name" value="RRM_SF"/>
    <property type="match status" value="1"/>
</dbReference>
<feature type="region of interest" description="Disordered" evidence="1">
    <location>
        <begin position="14"/>
        <end position="35"/>
    </location>
</feature>
<protein>
    <submittedName>
        <fullName evidence="3">RNA recognition motif superfamily protein</fullName>
    </submittedName>
</protein>
<evidence type="ECO:0000259" key="2">
    <source>
        <dbReference type="Pfam" id="PF00076"/>
    </source>
</evidence>
<dbReference type="Gene3D" id="3.30.70.330">
    <property type="match status" value="1"/>
</dbReference>
<sequence>MSSNTRPQLLKRYTLLEQPSSDNGGGDTMSLLPKHRKRSAIYSRNADYDDDDDSPEDKRFKMENVPLDIRSLSLYEIFNVNSQDLMGANRRIGKRKIKIKINSFLTTYSENDDIKYVVNLGSLILLKWKSFRVYNEVLKYKLEFFSDLESIRPHLSESFALQNRITSDINKVSKNINELHINVENALTQQVYSVAKSAKVKKVHFNRIKVTWQQSNEYDDNDNDADDVNETKLRKYFSKYGTINAMVFCKRNMALSRPGCAVIEYKNHKFMQTALNSKHTKYRVVDYMENKLYYDSKQAKLIEDLKTLISTSLKMLEIRNVTI</sequence>